<gene>
    <name evidence="2" type="ORF">VMF7928_01335</name>
</gene>
<comment type="caution">
    <text evidence="2">The sequence shown here is derived from an EMBL/GenBank/DDBJ whole genome shotgun (WGS) entry which is preliminary data.</text>
</comment>
<dbReference type="PROSITE" id="PS50925">
    <property type="entry name" value="BLUF"/>
    <property type="match status" value="1"/>
</dbReference>
<dbReference type="Gene3D" id="3.30.70.100">
    <property type="match status" value="1"/>
</dbReference>
<dbReference type="InterPro" id="IPR036046">
    <property type="entry name" value="Acylphosphatase-like_dom_sf"/>
</dbReference>
<sequence>MLLVQLIYVSSISNGFTEDDIAQIIDSAKRNNLSRDITGILCFNRKYFLQCLEGSRAKVNEIYHKILNDKRHDNIIMLEYREISQRDFVDWSMGYVGDTSINEATNKMYSVSSEFDPYKVSGESAFLLLKHLSKTVNVV</sequence>
<dbReference type="SUPFAM" id="SSF54975">
    <property type="entry name" value="Acylphosphatase/BLUF domain-like"/>
    <property type="match status" value="1"/>
</dbReference>
<dbReference type="SMART" id="SM01034">
    <property type="entry name" value="BLUF"/>
    <property type="match status" value="1"/>
</dbReference>
<dbReference type="Proteomes" id="UP000838748">
    <property type="component" value="Unassembled WGS sequence"/>
</dbReference>
<dbReference type="RefSeq" id="WP_237360675.1">
    <property type="nucleotide sequence ID" value="NZ_CAKLDM010000001.1"/>
</dbReference>
<dbReference type="EMBL" id="CAKLDM010000001">
    <property type="protein sequence ID" value="CAH0537782.1"/>
    <property type="molecule type" value="Genomic_DNA"/>
</dbReference>
<organism evidence="2 3">
    <name type="scientific">Vibrio marisflavi CECT 7928</name>
    <dbReference type="NCBI Taxonomy" id="634439"/>
    <lineage>
        <taxon>Bacteria</taxon>
        <taxon>Pseudomonadati</taxon>
        <taxon>Pseudomonadota</taxon>
        <taxon>Gammaproteobacteria</taxon>
        <taxon>Vibrionales</taxon>
        <taxon>Vibrionaceae</taxon>
        <taxon>Vibrio</taxon>
    </lineage>
</organism>
<feature type="domain" description="BLUF" evidence="1">
    <location>
        <begin position="3"/>
        <end position="94"/>
    </location>
</feature>
<evidence type="ECO:0000313" key="3">
    <source>
        <dbReference type="Proteomes" id="UP000838748"/>
    </source>
</evidence>
<dbReference type="Pfam" id="PF04940">
    <property type="entry name" value="BLUF"/>
    <property type="match status" value="1"/>
</dbReference>
<evidence type="ECO:0000313" key="2">
    <source>
        <dbReference type="EMBL" id="CAH0537782.1"/>
    </source>
</evidence>
<proteinExistence type="predicted"/>
<dbReference type="InterPro" id="IPR007024">
    <property type="entry name" value="BLUF_domain"/>
</dbReference>
<evidence type="ECO:0000259" key="1">
    <source>
        <dbReference type="PROSITE" id="PS50925"/>
    </source>
</evidence>
<keyword evidence="3" id="KW-1185">Reference proteome</keyword>
<accession>A0ABM9A288</accession>
<protein>
    <recommendedName>
        <fullName evidence="1">BLUF domain-containing protein</fullName>
    </recommendedName>
</protein>
<reference evidence="2" key="1">
    <citation type="submission" date="2021-11" db="EMBL/GenBank/DDBJ databases">
        <authorList>
            <person name="Rodrigo-Torres L."/>
            <person name="Arahal R. D."/>
            <person name="Lucena T."/>
        </authorList>
    </citation>
    <scope>NUCLEOTIDE SEQUENCE</scope>
    <source>
        <strain evidence="2">CECT 7928</strain>
    </source>
</reference>
<name>A0ABM9A288_9VIBR</name>